<evidence type="ECO:0000259" key="1">
    <source>
        <dbReference type="Pfam" id="PF12320"/>
    </source>
</evidence>
<dbReference type="GO" id="GO:0004527">
    <property type="term" value="F:exonuclease activity"/>
    <property type="evidence" value="ECO:0007669"/>
    <property type="project" value="UniProtKB-KW"/>
</dbReference>
<keyword evidence="2" id="KW-0540">Nuclease</keyword>
<reference evidence="2" key="1">
    <citation type="submission" date="2022-01" db="EMBL/GenBank/DDBJ databases">
        <title>Colwellia maritima, isolated from seawater.</title>
        <authorList>
            <person name="Kristyanto S."/>
            <person name="Jung J."/>
            <person name="Jeon C.O."/>
        </authorList>
    </citation>
    <scope>NUCLEOTIDE SEQUENCE</scope>
    <source>
        <strain evidence="2">MSW7</strain>
    </source>
</reference>
<sequence>MLKTTLDNLHQDIETLIPVLLTEENKTDNEVKLWLDIELANTGSLNDLQSKITALVKDFPVEVLLVRRQKQVRQRLLLDQQQDHSNLNELTLAEVFDSRLQQEEALDTNDLDDPLHDEGLKRKTQLQTLFNQTVAQVLSKDEL</sequence>
<accession>A0ABS9X287</accession>
<dbReference type="Proteomes" id="UP001139646">
    <property type="component" value="Unassembled WGS sequence"/>
</dbReference>
<dbReference type="Gene3D" id="3.30.160.720">
    <property type="match status" value="1"/>
</dbReference>
<keyword evidence="3" id="KW-1185">Reference proteome</keyword>
<evidence type="ECO:0000313" key="3">
    <source>
        <dbReference type="Proteomes" id="UP001139646"/>
    </source>
</evidence>
<proteinExistence type="predicted"/>
<evidence type="ECO:0000313" key="2">
    <source>
        <dbReference type="EMBL" id="MCI2284305.1"/>
    </source>
</evidence>
<dbReference type="RefSeq" id="WP_242286748.1">
    <property type="nucleotide sequence ID" value="NZ_JAKKSL010000002.1"/>
</dbReference>
<keyword evidence="2" id="KW-0378">Hydrolase</keyword>
<dbReference type="EMBL" id="JAKKSL010000002">
    <property type="protein sequence ID" value="MCI2284305.1"/>
    <property type="molecule type" value="Genomic_DNA"/>
</dbReference>
<name>A0ABS9X287_9GAMM</name>
<feature type="domain" description="Nuclease SbcCD subunit D C-terminal" evidence="1">
    <location>
        <begin position="2"/>
        <end position="103"/>
    </location>
</feature>
<dbReference type="InterPro" id="IPR026843">
    <property type="entry name" value="SbcD_C"/>
</dbReference>
<organism evidence="2 3">
    <name type="scientific">Colwellia maritima</name>
    <dbReference type="NCBI Taxonomy" id="2912588"/>
    <lineage>
        <taxon>Bacteria</taxon>
        <taxon>Pseudomonadati</taxon>
        <taxon>Pseudomonadota</taxon>
        <taxon>Gammaproteobacteria</taxon>
        <taxon>Alteromonadales</taxon>
        <taxon>Colwelliaceae</taxon>
        <taxon>Colwellia</taxon>
    </lineage>
</organism>
<protein>
    <submittedName>
        <fullName evidence="2">Exonuclease SbcCD subunit D C-terminal domain-containing protein</fullName>
    </submittedName>
</protein>
<dbReference type="Pfam" id="PF12320">
    <property type="entry name" value="SbcD_C"/>
    <property type="match status" value="1"/>
</dbReference>
<gene>
    <name evidence="2" type="ORF">L3081_14085</name>
</gene>
<keyword evidence="2" id="KW-0269">Exonuclease</keyword>
<comment type="caution">
    <text evidence="2">The sequence shown here is derived from an EMBL/GenBank/DDBJ whole genome shotgun (WGS) entry which is preliminary data.</text>
</comment>